<keyword evidence="2" id="KW-0723">Serine/threonine-protein kinase</keyword>
<dbReference type="Pfam" id="PF00069">
    <property type="entry name" value="Pkinase"/>
    <property type="match status" value="1"/>
</dbReference>
<evidence type="ECO:0000256" key="1">
    <source>
        <dbReference type="ARBA" id="ARBA00012513"/>
    </source>
</evidence>
<gene>
    <name evidence="11" type="ORF">GCM10025872_26130</name>
</gene>
<evidence type="ECO:0000256" key="4">
    <source>
        <dbReference type="ARBA" id="ARBA00022741"/>
    </source>
</evidence>
<keyword evidence="4 7" id="KW-0547">Nucleotide-binding</keyword>
<dbReference type="Gene3D" id="1.10.510.10">
    <property type="entry name" value="Transferase(Phosphotransferase) domain 1"/>
    <property type="match status" value="1"/>
</dbReference>
<name>A0ABN6YP71_9MICO</name>
<evidence type="ECO:0000256" key="2">
    <source>
        <dbReference type="ARBA" id="ARBA00022527"/>
    </source>
</evidence>
<dbReference type="InterPro" id="IPR000719">
    <property type="entry name" value="Prot_kinase_dom"/>
</dbReference>
<dbReference type="SMART" id="SM00220">
    <property type="entry name" value="S_TKc"/>
    <property type="match status" value="1"/>
</dbReference>
<keyword evidence="6 7" id="KW-0067">ATP-binding</keyword>
<keyword evidence="5" id="KW-0418">Kinase</keyword>
<keyword evidence="9" id="KW-0812">Transmembrane</keyword>
<feature type="binding site" evidence="7">
    <location>
        <position position="38"/>
    </location>
    <ligand>
        <name>ATP</name>
        <dbReference type="ChEBI" id="CHEBI:30616"/>
    </ligand>
</feature>
<feature type="region of interest" description="Disordered" evidence="8">
    <location>
        <begin position="380"/>
        <end position="406"/>
    </location>
</feature>
<dbReference type="InterPro" id="IPR017441">
    <property type="entry name" value="Protein_kinase_ATP_BS"/>
</dbReference>
<evidence type="ECO:0000256" key="6">
    <source>
        <dbReference type="ARBA" id="ARBA00022840"/>
    </source>
</evidence>
<evidence type="ECO:0000259" key="10">
    <source>
        <dbReference type="PROSITE" id="PS50011"/>
    </source>
</evidence>
<dbReference type="CDD" id="cd14014">
    <property type="entry name" value="STKc_PknB_like"/>
    <property type="match status" value="1"/>
</dbReference>
<evidence type="ECO:0000256" key="7">
    <source>
        <dbReference type="PROSITE-ProRule" id="PRU10141"/>
    </source>
</evidence>
<evidence type="ECO:0000256" key="3">
    <source>
        <dbReference type="ARBA" id="ARBA00022679"/>
    </source>
</evidence>
<accession>A0ABN6YP71</accession>
<evidence type="ECO:0000256" key="5">
    <source>
        <dbReference type="ARBA" id="ARBA00022777"/>
    </source>
</evidence>
<proteinExistence type="predicted"/>
<feature type="transmembrane region" description="Helical" evidence="9">
    <location>
        <begin position="354"/>
        <end position="373"/>
    </location>
</feature>
<evidence type="ECO:0000256" key="8">
    <source>
        <dbReference type="SAM" id="MobiDB-lite"/>
    </source>
</evidence>
<dbReference type="InterPro" id="IPR011009">
    <property type="entry name" value="Kinase-like_dom_sf"/>
</dbReference>
<keyword evidence="9" id="KW-1133">Transmembrane helix</keyword>
<dbReference type="EMBL" id="AP027735">
    <property type="protein sequence ID" value="BDZ58956.1"/>
    <property type="molecule type" value="Genomic_DNA"/>
</dbReference>
<dbReference type="PANTHER" id="PTHR43289:SF6">
    <property type="entry name" value="SERINE_THREONINE-PROTEIN KINASE NEKL-3"/>
    <property type="match status" value="1"/>
</dbReference>
<dbReference type="InterPro" id="IPR008271">
    <property type="entry name" value="Ser/Thr_kinase_AS"/>
</dbReference>
<feature type="domain" description="Protein kinase" evidence="10">
    <location>
        <begin position="9"/>
        <end position="259"/>
    </location>
</feature>
<dbReference type="SUPFAM" id="SSF56112">
    <property type="entry name" value="Protein kinase-like (PK-like)"/>
    <property type="match status" value="1"/>
</dbReference>
<keyword evidence="3" id="KW-0808">Transferase</keyword>
<dbReference type="PANTHER" id="PTHR43289">
    <property type="entry name" value="MITOGEN-ACTIVATED PROTEIN KINASE KINASE KINASE 20-RELATED"/>
    <property type="match status" value="1"/>
</dbReference>
<organism evidence="11">
    <name type="scientific">Barrientosiimonas endolithica</name>
    <dbReference type="NCBI Taxonomy" id="1535208"/>
    <lineage>
        <taxon>Bacteria</taxon>
        <taxon>Bacillati</taxon>
        <taxon>Actinomycetota</taxon>
        <taxon>Actinomycetes</taxon>
        <taxon>Micrococcales</taxon>
        <taxon>Dermacoccaceae</taxon>
        <taxon>Barrientosiimonas</taxon>
    </lineage>
</organism>
<dbReference type="PROSITE" id="PS00108">
    <property type="entry name" value="PROTEIN_KINASE_ST"/>
    <property type="match status" value="1"/>
</dbReference>
<keyword evidence="9" id="KW-0472">Membrane</keyword>
<dbReference type="EC" id="2.7.11.1" evidence="1"/>
<sequence length="429" mass="46063">MGEVFAGRYELIDMIGEGGMGAVWRVRDLKRDRIVAAKVLRQSDAGSLLRFMREQGMRIHHPHVVTPLGWAGEDDQVLFTMPIVEGGSVSTLVRDYGQLPPRFAAELLRQMLAALDAVHSAGVVHRDIKPANLLLDATGTGRPHLWLTDFGVALATDAPRLTSLSVVMGTPGYLAPEQLRGADPDPVSDLYAAGMVGFQLVTGHRPRPQMRTERLDLPPRPDGVPNSLWQLLIRLADPQPAGRPASAREALRVLDDPELAWVPQTEIEVFRHMPDLTGVSEGEFLRPGEQGATPTGTDTQQWRPGATAAYAAGQAPTQAGRAGPAHAGQAGPEPAEGRIETTRPAPPKRPRTPLLVLVLALLLALLTIGALLLSPWEGEEAPQEPAGQAQLGGACRWSDAGSTEADADGTRLTCRFVDGQYRWQGTGSG</sequence>
<evidence type="ECO:0000256" key="9">
    <source>
        <dbReference type="SAM" id="Phobius"/>
    </source>
</evidence>
<dbReference type="RefSeq" id="WP_289231188.1">
    <property type="nucleotide sequence ID" value="NZ_AP027735.1"/>
</dbReference>
<protein>
    <recommendedName>
        <fullName evidence="1">non-specific serine/threonine protein kinase</fullName>
        <ecNumber evidence="1">2.7.11.1</ecNumber>
    </recommendedName>
</protein>
<dbReference type="Gene3D" id="3.30.200.20">
    <property type="entry name" value="Phosphorylase Kinase, domain 1"/>
    <property type="match status" value="1"/>
</dbReference>
<reference evidence="11" key="2">
    <citation type="submission" date="2023-02" db="EMBL/GenBank/DDBJ databases">
        <authorList>
            <person name="Sun Q."/>
            <person name="Mori K."/>
        </authorList>
    </citation>
    <scope>NUCLEOTIDE SEQUENCE</scope>
    <source>
        <strain evidence="11">NBRC 110608</strain>
    </source>
</reference>
<dbReference type="PROSITE" id="PS00107">
    <property type="entry name" value="PROTEIN_KINASE_ATP"/>
    <property type="match status" value="1"/>
</dbReference>
<reference evidence="11" key="1">
    <citation type="journal article" date="2014" name="Int. J. Syst. Evol. Microbiol.">
        <title>Complete genome of a new Firmicutes species belonging to the dominant human colonic microbiota ('Ruminococcus bicirculans') reveals two chromosomes and a selective capacity to utilize plant glucans.</title>
        <authorList>
            <consortium name="NISC Comparative Sequencing Program"/>
            <person name="Wegmann U."/>
            <person name="Louis P."/>
            <person name="Goesmann A."/>
            <person name="Henrissat B."/>
            <person name="Duncan S.H."/>
            <person name="Flint H.J."/>
        </authorList>
    </citation>
    <scope>NUCLEOTIDE SEQUENCE</scope>
    <source>
        <strain evidence="11">NBRC 110608</strain>
    </source>
</reference>
<feature type="region of interest" description="Disordered" evidence="8">
    <location>
        <begin position="311"/>
        <end position="350"/>
    </location>
</feature>
<evidence type="ECO:0000313" key="11">
    <source>
        <dbReference type="EMBL" id="BDZ58956.1"/>
    </source>
</evidence>
<dbReference type="PROSITE" id="PS50011">
    <property type="entry name" value="PROTEIN_KINASE_DOM"/>
    <property type="match status" value="1"/>
</dbReference>